<proteinExistence type="inferred from homology"/>
<dbReference type="Gene3D" id="3.40.640.10">
    <property type="entry name" value="Type I PLP-dependent aspartate aminotransferase-like (Major domain)"/>
    <property type="match status" value="1"/>
</dbReference>
<comment type="cofactor">
    <cofactor evidence="1 5">
        <name>pyridoxal 5'-phosphate</name>
        <dbReference type="ChEBI" id="CHEBI:597326"/>
    </cofactor>
</comment>
<evidence type="ECO:0000313" key="8">
    <source>
        <dbReference type="Proteomes" id="UP000287233"/>
    </source>
</evidence>
<comment type="similarity">
    <text evidence="2">Belongs to the beta-eliminating lyase family.</text>
</comment>
<dbReference type="InterPro" id="IPR001597">
    <property type="entry name" value="ArAA_b-elim_lyase/Thr_aldolase"/>
</dbReference>
<dbReference type="PANTHER" id="PTHR32325:SF4">
    <property type="entry name" value="TRYPTOPHANASE"/>
    <property type="match status" value="1"/>
</dbReference>
<feature type="modified residue" description="N6-(pyridoxal phosphate)lysine" evidence="5">
    <location>
        <position position="259"/>
    </location>
</feature>
<dbReference type="PIRSF" id="PIRSF001386">
    <property type="entry name" value="Trpase"/>
    <property type="match status" value="1"/>
</dbReference>
<dbReference type="GO" id="GO:0016830">
    <property type="term" value="F:carbon-carbon lyase activity"/>
    <property type="evidence" value="ECO:0007669"/>
    <property type="project" value="InterPro"/>
</dbReference>
<dbReference type="AlphaFoldDB" id="A0A410FVS6"/>
<dbReference type="InterPro" id="IPR011166">
    <property type="entry name" value="Beta-eliminating_lyase"/>
</dbReference>
<evidence type="ECO:0000256" key="3">
    <source>
        <dbReference type="ARBA" id="ARBA00022898"/>
    </source>
</evidence>
<dbReference type="Proteomes" id="UP000287233">
    <property type="component" value="Chromosome"/>
</dbReference>
<evidence type="ECO:0000256" key="2">
    <source>
        <dbReference type="ARBA" id="ARBA00009721"/>
    </source>
</evidence>
<dbReference type="InterPro" id="IPR015422">
    <property type="entry name" value="PyrdxlP-dep_Trfase_small"/>
</dbReference>
<evidence type="ECO:0000256" key="1">
    <source>
        <dbReference type="ARBA" id="ARBA00001933"/>
    </source>
</evidence>
<keyword evidence="3 5" id="KW-0663">Pyridoxal phosphate</keyword>
<dbReference type="Gene3D" id="3.90.1150.10">
    <property type="entry name" value="Aspartate Aminotransferase, domain 1"/>
    <property type="match status" value="1"/>
</dbReference>
<reference evidence="8" key="1">
    <citation type="submission" date="2018-12" db="EMBL/GenBank/DDBJ databases">
        <title>Complete genome sequence of an uncultured bacterium of the candidate phylum Bipolaricaulota.</title>
        <authorList>
            <person name="Kadnikov V.V."/>
            <person name="Mardanov A.V."/>
            <person name="Beletsky A.V."/>
            <person name="Frank Y.A."/>
            <person name="Karnachuk O.V."/>
            <person name="Ravin N.V."/>
        </authorList>
    </citation>
    <scope>NUCLEOTIDE SEQUENCE [LARGE SCALE GENOMIC DNA]</scope>
</reference>
<evidence type="ECO:0000256" key="5">
    <source>
        <dbReference type="PIRSR" id="PIRSR611166-50"/>
    </source>
</evidence>
<dbReference type="PANTHER" id="PTHR32325">
    <property type="entry name" value="BETA-ELIMINATING LYASE-LIKE PROTEIN-RELATED"/>
    <property type="match status" value="1"/>
</dbReference>
<dbReference type="KEGG" id="bih:BIP78_1357"/>
<organism evidence="7 8">
    <name type="scientific">Bipolaricaulis sibiricus</name>
    <dbReference type="NCBI Taxonomy" id="2501609"/>
    <lineage>
        <taxon>Bacteria</taxon>
        <taxon>Candidatus Bipolaricaulota</taxon>
        <taxon>Candidatus Bipolaricaulia</taxon>
        <taxon>Candidatus Bipolaricaulales</taxon>
        <taxon>Candidatus Bipolaricaulaceae</taxon>
        <taxon>Candidatus Bipolaricaulis</taxon>
    </lineage>
</organism>
<dbReference type="InterPro" id="IPR018176">
    <property type="entry name" value="Tryptophanase_CS"/>
</dbReference>
<evidence type="ECO:0000259" key="6">
    <source>
        <dbReference type="Pfam" id="PF01212"/>
    </source>
</evidence>
<dbReference type="NCBIfam" id="NF009709">
    <property type="entry name" value="PRK13238.1"/>
    <property type="match status" value="1"/>
</dbReference>
<protein>
    <submittedName>
        <fullName evidence="7">Tryptophanase</fullName>
    </submittedName>
</protein>
<accession>A0A410FVS6</accession>
<sequence length="451" mass="49504">MQDEGSWAKSYRIKVVEPIRLPAQEEREKLLREAGYNVFNLASGDVYVDLLTDSGTGAMSQAQWAALMEGDESYAGSRSFARFQQAVQEITGFPYVLPIHQGRGAEHVFFSTLLEPGDVVPSNAHFDTTRAHVLANGGTPVDLPVPDALDPDLDRPFKGNMDLEALDSLLRDPPGRIPVVMLTVTNNTTAGQPVAMENVRAVSALARAHGIPLFLDACRYAENSYFVREREPGYANASPRAIAGELFSYADGCTMSAKKDGLGNIGGFLAMRDRRLYERCRERLILVEGFPTYGGLAGRDLAALAVGLNEALDLGYLRDRVGQVQWLGERLRGAGIPVYWPPGGHAVYVDAGRLLPHIPKHAFPGQALVAALYLEGGIRAVEVGSAMMGAEARMELVRLAIPRRTYTQEHLEAVVEALRRVRERARDIRGLRLTEGEGPLRHFVARFELLT</sequence>
<dbReference type="SUPFAM" id="SSF53383">
    <property type="entry name" value="PLP-dependent transferases"/>
    <property type="match status" value="1"/>
</dbReference>
<dbReference type="GO" id="GO:0009072">
    <property type="term" value="P:aromatic amino acid metabolic process"/>
    <property type="evidence" value="ECO:0007669"/>
    <property type="project" value="InterPro"/>
</dbReference>
<keyword evidence="4" id="KW-0456">Lyase</keyword>
<dbReference type="PROSITE" id="PS00853">
    <property type="entry name" value="BETA_ELIM_LYASE"/>
    <property type="match status" value="1"/>
</dbReference>
<name>A0A410FVS6_BIPS1</name>
<evidence type="ECO:0000256" key="4">
    <source>
        <dbReference type="ARBA" id="ARBA00023239"/>
    </source>
</evidence>
<gene>
    <name evidence="7" type="ORF">BIP78_1357</name>
</gene>
<evidence type="ECO:0000313" key="7">
    <source>
        <dbReference type="EMBL" id="QAA77123.1"/>
    </source>
</evidence>
<dbReference type="EMBL" id="CP034928">
    <property type="protein sequence ID" value="QAA77123.1"/>
    <property type="molecule type" value="Genomic_DNA"/>
</dbReference>
<dbReference type="Pfam" id="PF01212">
    <property type="entry name" value="Beta_elim_lyase"/>
    <property type="match status" value="1"/>
</dbReference>
<dbReference type="InterPro" id="IPR015424">
    <property type="entry name" value="PyrdxlP-dep_Trfase"/>
</dbReference>
<dbReference type="InterPro" id="IPR015421">
    <property type="entry name" value="PyrdxlP-dep_Trfase_major"/>
</dbReference>
<feature type="domain" description="Aromatic amino acid beta-eliminating lyase/threonine aldolase" evidence="6">
    <location>
        <begin position="49"/>
        <end position="415"/>
    </location>
</feature>